<dbReference type="Proteomes" id="UP001152795">
    <property type="component" value="Unassembled WGS sequence"/>
</dbReference>
<keyword evidence="2" id="KW-1185">Reference proteome</keyword>
<dbReference type="Pfam" id="PF03564">
    <property type="entry name" value="DUF1759"/>
    <property type="match status" value="1"/>
</dbReference>
<name>A0A6S7IZ62_PARCT</name>
<dbReference type="OrthoDB" id="7764848at2759"/>
<reference evidence="1" key="1">
    <citation type="submission" date="2020-04" db="EMBL/GenBank/DDBJ databases">
        <authorList>
            <person name="Alioto T."/>
            <person name="Alioto T."/>
            <person name="Gomez Garrido J."/>
        </authorList>
    </citation>
    <scope>NUCLEOTIDE SEQUENCE</scope>
    <source>
        <strain evidence="1">A484AB</strain>
    </source>
</reference>
<gene>
    <name evidence="1" type="ORF">PACLA_8A077440</name>
</gene>
<dbReference type="EMBL" id="CACRXK020013232">
    <property type="protein sequence ID" value="CAB4024776.1"/>
    <property type="molecule type" value="Genomic_DNA"/>
</dbReference>
<accession>A0A6S7IZ62</accession>
<dbReference type="AlphaFoldDB" id="A0A6S7IZ62"/>
<evidence type="ECO:0000313" key="2">
    <source>
        <dbReference type="Proteomes" id="UP001152795"/>
    </source>
</evidence>
<protein>
    <submittedName>
        <fullName evidence="1">PREDICTED: uncharacterized protein LOC107337338</fullName>
    </submittedName>
</protein>
<sequence>MDNNAESPTSNKEVKSCAFKVEKPKLPKFSGDVRDYVMFRADYKHVVESQYSERDAITILRASLQGKLLELIKGIRCDYKAAWEYLDSIYGDPRFIADTITQDISKFKALQDGEDARFCELVNLVNRVLQHT</sequence>
<dbReference type="InterPro" id="IPR005312">
    <property type="entry name" value="DUF1759"/>
</dbReference>
<organism evidence="1 2">
    <name type="scientific">Paramuricea clavata</name>
    <name type="common">Red gorgonian</name>
    <name type="synonym">Violescent sea-whip</name>
    <dbReference type="NCBI Taxonomy" id="317549"/>
    <lineage>
        <taxon>Eukaryota</taxon>
        <taxon>Metazoa</taxon>
        <taxon>Cnidaria</taxon>
        <taxon>Anthozoa</taxon>
        <taxon>Octocorallia</taxon>
        <taxon>Malacalcyonacea</taxon>
        <taxon>Plexauridae</taxon>
        <taxon>Paramuricea</taxon>
    </lineage>
</organism>
<comment type="caution">
    <text evidence="1">The sequence shown here is derived from an EMBL/GenBank/DDBJ whole genome shotgun (WGS) entry which is preliminary data.</text>
</comment>
<proteinExistence type="predicted"/>
<evidence type="ECO:0000313" key="1">
    <source>
        <dbReference type="EMBL" id="CAB4024776.1"/>
    </source>
</evidence>